<dbReference type="EMBL" id="JAWDGP010006021">
    <property type="protein sequence ID" value="KAK3748445.1"/>
    <property type="molecule type" value="Genomic_DNA"/>
</dbReference>
<dbReference type="PANTHER" id="PTHR47417">
    <property type="entry name" value="SMR DOMAIN-CONTAINING PROTEIN YPL199C"/>
    <property type="match status" value="1"/>
</dbReference>
<comment type="caution">
    <text evidence="3">The sequence shown here is derived from an EMBL/GenBank/DDBJ whole genome shotgun (WGS) entry which is preliminary data.</text>
</comment>
<dbReference type="Pfam" id="PF01713">
    <property type="entry name" value="Smr"/>
    <property type="match status" value="1"/>
</dbReference>
<feature type="compositionally biased region" description="Basic and acidic residues" evidence="1">
    <location>
        <begin position="150"/>
        <end position="170"/>
    </location>
</feature>
<dbReference type="PROSITE" id="PS50828">
    <property type="entry name" value="SMR"/>
    <property type="match status" value="1"/>
</dbReference>
<dbReference type="SMART" id="SM00463">
    <property type="entry name" value="SMR"/>
    <property type="match status" value="1"/>
</dbReference>
<reference evidence="3" key="1">
    <citation type="journal article" date="2023" name="G3 (Bethesda)">
        <title>A reference genome for the long-term kleptoplast-retaining sea slug Elysia crispata morphotype clarki.</title>
        <authorList>
            <person name="Eastman K.E."/>
            <person name="Pendleton A.L."/>
            <person name="Shaikh M.A."/>
            <person name="Suttiyut T."/>
            <person name="Ogas R."/>
            <person name="Tomko P."/>
            <person name="Gavelis G."/>
            <person name="Widhalm J.R."/>
            <person name="Wisecaver J.H."/>
        </authorList>
    </citation>
    <scope>NUCLEOTIDE SEQUENCE</scope>
    <source>
        <strain evidence="3">ECLA1</strain>
    </source>
</reference>
<gene>
    <name evidence="3" type="ORF">RRG08_063818</name>
</gene>
<sequence length="170" mass="19223">MELWLCVFSLIVIACLTLLYTFLKNRSSAEQSTDRAEGGAGNEDELDLHGYYLEDALKKVREFLRQREDYHKKKKVSVIIITGKGAHSADGRSVLKPKVTTYLEENGYKGMFHEVKGNPGRIKVNLKLEREPSPPESSNQASGSSGTRSARSEEREDPDGWHEVVRRNQN</sequence>
<dbReference type="InterPro" id="IPR002625">
    <property type="entry name" value="Smr_dom"/>
</dbReference>
<evidence type="ECO:0000259" key="2">
    <source>
        <dbReference type="PROSITE" id="PS50828"/>
    </source>
</evidence>
<name>A0AAE0YKJ9_9GAST</name>
<dbReference type="SUPFAM" id="SSF160443">
    <property type="entry name" value="SMR domain-like"/>
    <property type="match status" value="1"/>
</dbReference>
<protein>
    <recommendedName>
        <fullName evidence="2">Smr domain-containing protein</fullName>
    </recommendedName>
</protein>
<dbReference type="InterPro" id="IPR053020">
    <property type="entry name" value="Smr_domain_protein"/>
</dbReference>
<evidence type="ECO:0000313" key="3">
    <source>
        <dbReference type="EMBL" id="KAK3748445.1"/>
    </source>
</evidence>
<dbReference type="Gene3D" id="3.30.1370.110">
    <property type="match status" value="1"/>
</dbReference>
<accession>A0AAE0YKJ9</accession>
<organism evidence="3 4">
    <name type="scientific">Elysia crispata</name>
    <name type="common">lettuce slug</name>
    <dbReference type="NCBI Taxonomy" id="231223"/>
    <lineage>
        <taxon>Eukaryota</taxon>
        <taxon>Metazoa</taxon>
        <taxon>Spiralia</taxon>
        <taxon>Lophotrochozoa</taxon>
        <taxon>Mollusca</taxon>
        <taxon>Gastropoda</taxon>
        <taxon>Heterobranchia</taxon>
        <taxon>Euthyneura</taxon>
        <taxon>Panpulmonata</taxon>
        <taxon>Sacoglossa</taxon>
        <taxon>Placobranchoidea</taxon>
        <taxon>Plakobranchidae</taxon>
        <taxon>Elysia</taxon>
    </lineage>
</organism>
<dbReference type="AlphaFoldDB" id="A0AAE0YKJ9"/>
<feature type="domain" description="Smr" evidence="2">
    <location>
        <begin position="46"/>
        <end position="127"/>
    </location>
</feature>
<dbReference type="PANTHER" id="PTHR47417:SF1">
    <property type="entry name" value="SMR DOMAIN-CONTAINING PROTEIN YPL199C"/>
    <property type="match status" value="1"/>
</dbReference>
<evidence type="ECO:0000256" key="1">
    <source>
        <dbReference type="SAM" id="MobiDB-lite"/>
    </source>
</evidence>
<feature type="region of interest" description="Disordered" evidence="1">
    <location>
        <begin position="127"/>
        <end position="170"/>
    </location>
</feature>
<proteinExistence type="predicted"/>
<evidence type="ECO:0000313" key="4">
    <source>
        <dbReference type="Proteomes" id="UP001283361"/>
    </source>
</evidence>
<dbReference type="InterPro" id="IPR036063">
    <property type="entry name" value="Smr_dom_sf"/>
</dbReference>
<dbReference type="Proteomes" id="UP001283361">
    <property type="component" value="Unassembled WGS sequence"/>
</dbReference>
<keyword evidence="4" id="KW-1185">Reference proteome</keyword>